<gene>
    <name evidence="2" type="ORF">Zm00014a_006592</name>
</gene>
<dbReference type="EMBL" id="NCVQ01000003">
    <property type="protein sequence ID" value="PWZ37654.1"/>
    <property type="molecule type" value="Genomic_DNA"/>
</dbReference>
<evidence type="ECO:0000256" key="1">
    <source>
        <dbReference type="SAM" id="MobiDB-lite"/>
    </source>
</evidence>
<dbReference type="Proteomes" id="UP000251960">
    <property type="component" value="Chromosome 2"/>
</dbReference>
<protein>
    <submittedName>
        <fullName evidence="2">Uncharacterized protein</fullName>
    </submittedName>
</protein>
<feature type="region of interest" description="Disordered" evidence="1">
    <location>
        <begin position="22"/>
        <end position="70"/>
    </location>
</feature>
<organism evidence="2">
    <name type="scientific">Zea mays</name>
    <name type="common">Maize</name>
    <dbReference type="NCBI Taxonomy" id="4577"/>
    <lineage>
        <taxon>Eukaryota</taxon>
        <taxon>Viridiplantae</taxon>
        <taxon>Streptophyta</taxon>
        <taxon>Embryophyta</taxon>
        <taxon>Tracheophyta</taxon>
        <taxon>Spermatophyta</taxon>
        <taxon>Magnoliopsida</taxon>
        <taxon>Liliopsida</taxon>
        <taxon>Poales</taxon>
        <taxon>Poaceae</taxon>
        <taxon>PACMAD clade</taxon>
        <taxon>Panicoideae</taxon>
        <taxon>Andropogonodae</taxon>
        <taxon>Andropogoneae</taxon>
        <taxon>Tripsacinae</taxon>
        <taxon>Zea</taxon>
    </lineage>
</organism>
<name>A0A3L6FU80_MAIZE</name>
<sequence length="87" mass="9573">MARTSWEREAAAPCYWGRRASLSSVGRRARSKELAPRGEQGGHSAAYHGRQREGGRDGRHGSSFSAPRKRGVLLVFHGRNGAPWEGE</sequence>
<comment type="caution">
    <text evidence="2">The sequence shown here is derived from an EMBL/GenBank/DDBJ whole genome shotgun (WGS) entry which is preliminary data.</text>
</comment>
<evidence type="ECO:0000313" key="2">
    <source>
        <dbReference type="EMBL" id="PWZ37654.1"/>
    </source>
</evidence>
<accession>A0A3L6FU80</accession>
<feature type="compositionally biased region" description="Basic and acidic residues" evidence="1">
    <location>
        <begin position="50"/>
        <end position="60"/>
    </location>
</feature>
<dbReference type="ExpressionAtlas" id="A0A3L6FU80">
    <property type="expression patterns" value="baseline and differential"/>
</dbReference>
<reference evidence="2" key="1">
    <citation type="journal article" date="2018" name="Nat. Genet.">
        <title>Extensive intraspecific gene order and gene structural variations between Mo17 and other maize genomes.</title>
        <authorList>
            <person name="Sun S."/>
            <person name="Zhou Y."/>
            <person name="Chen J."/>
            <person name="Shi J."/>
            <person name="Zhao H."/>
            <person name="Zhao H."/>
            <person name="Song W."/>
            <person name="Zhang M."/>
            <person name="Cui Y."/>
            <person name="Dong X."/>
            <person name="Liu H."/>
            <person name="Ma X."/>
            <person name="Jiao Y."/>
            <person name="Wang B."/>
            <person name="Wei X."/>
            <person name="Stein J.C."/>
            <person name="Glaubitz J.C."/>
            <person name="Lu F."/>
            <person name="Yu G."/>
            <person name="Liang C."/>
            <person name="Fengler K."/>
            <person name="Li B."/>
            <person name="Rafalski A."/>
            <person name="Schnable P.S."/>
            <person name="Ware D.H."/>
            <person name="Buckler E.S."/>
            <person name="Lai J."/>
        </authorList>
    </citation>
    <scope>NUCLEOTIDE SEQUENCE [LARGE SCALE GENOMIC DNA]</scope>
    <source>
        <tissue evidence="2">Seedling</tissue>
    </source>
</reference>
<proteinExistence type="predicted"/>
<dbReference type="AlphaFoldDB" id="A0A3L6FU80"/>